<protein>
    <recommendedName>
        <fullName evidence="6">Asl1-like glycosyl hydrolase catalytic domain-containing protein</fullName>
    </recommendedName>
</protein>
<dbReference type="EMBL" id="PYGB01000012">
    <property type="protein sequence ID" value="PSK82492.1"/>
    <property type="molecule type" value="Genomic_DNA"/>
</dbReference>
<feature type="chain" id="PRO_5044568329" description="Asl1-like glycosyl hydrolase catalytic domain-containing protein" evidence="1">
    <location>
        <begin position="27"/>
        <end position="573"/>
    </location>
</feature>
<proteinExistence type="predicted"/>
<dbReference type="InterPro" id="IPR017853">
    <property type="entry name" value="GH"/>
</dbReference>
<organism evidence="3 4">
    <name type="scientific">Limimaricola soesokkakensis</name>
    <dbReference type="NCBI Taxonomy" id="1343159"/>
    <lineage>
        <taxon>Bacteria</taxon>
        <taxon>Pseudomonadati</taxon>
        <taxon>Pseudomonadota</taxon>
        <taxon>Alphaproteobacteria</taxon>
        <taxon>Rhodobacterales</taxon>
        <taxon>Paracoccaceae</taxon>
        <taxon>Limimaricola</taxon>
    </lineage>
</organism>
<dbReference type="OrthoDB" id="9776971at2"/>
<reference evidence="2 5" key="2">
    <citation type="submission" date="2018-03" db="EMBL/GenBank/DDBJ databases">
        <title>Genomic Encyclopedia of Archaeal and Bacterial Type Strains, Phase II (KMG-II): from individual species to whole genera.</title>
        <authorList>
            <person name="Goeker M."/>
        </authorList>
    </citation>
    <scope>NUCLEOTIDE SEQUENCE [LARGE SCALE GENOMIC DNA]</scope>
    <source>
        <strain evidence="2 5">DSM 29956</strain>
    </source>
</reference>
<evidence type="ECO:0000313" key="5">
    <source>
        <dbReference type="Proteomes" id="UP000240624"/>
    </source>
</evidence>
<evidence type="ECO:0008006" key="6">
    <source>
        <dbReference type="Google" id="ProtNLM"/>
    </source>
</evidence>
<dbReference type="SUPFAM" id="SSF51445">
    <property type="entry name" value="(Trans)glycosidases"/>
    <property type="match status" value="1"/>
</dbReference>
<keyword evidence="1" id="KW-0732">Signal</keyword>
<evidence type="ECO:0000313" key="2">
    <source>
        <dbReference type="EMBL" id="PSK82492.1"/>
    </source>
</evidence>
<feature type="signal peptide" evidence="1">
    <location>
        <begin position="1"/>
        <end position="26"/>
    </location>
</feature>
<dbReference type="Gene3D" id="3.20.20.80">
    <property type="entry name" value="Glycosidases"/>
    <property type="match status" value="1"/>
</dbReference>
<dbReference type="RefSeq" id="WP_085897520.1">
    <property type="nucleotide sequence ID" value="NZ_FWFY01000012.1"/>
</dbReference>
<evidence type="ECO:0000313" key="3">
    <source>
        <dbReference type="EMBL" id="SLN65275.1"/>
    </source>
</evidence>
<accession>A0A1X6ZYI6</accession>
<keyword evidence="5" id="KW-1185">Reference proteome</keyword>
<dbReference type="Proteomes" id="UP000193495">
    <property type="component" value="Unassembled WGS sequence"/>
</dbReference>
<dbReference type="AlphaFoldDB" id="A0A1X6ZYI6"/>
<gene>
    <name evidence="2" type="ORF">CLV79_1128</name>
    <name evidence="3" type="ORF">LOS8367_03205</name>
</gene>
<sequence>MRSISEKARQAVWPVLACLLAQAASADTAPIVSANSGFQAGPHHQVEGRLDALGLDSLRDGVVWGRIESQPGIYDFDRPNQGGIAMLIEAGRVGSITVYPRNPIYESGNTLMGEEGIAAFARFASQLKERFPQIDTIQVGNEFNSASFQTGPAREMAPLERARLHARHLAALASQPELEGVRILGGSTHSIAAGYVWEVLDAGGATHMDAVAVHPYTTPAEHIPGELAVLRRHPEMAGLEIEATEFGTTDLDAAPDLFWRNYCMMAMAGVRRAVWYSLETRGDGYAAMLGEDFGLTPVGRALMLAHEEAQGREVEPFRPDPYTYGCRFGSELAVLWGEPREVQMLDDGIELLTGALEPVAGRPVLDPERVLVLRAPGGTVDPYADLVLGPHDLRADSYHEFERPIAGGRAMDRDTAGFDRYVIRDGRMYDLSTCPGQQAPGTPWRPYLCNADLPRFVLKPEDFTLGGPVSLVHRYNPAEAGALMVEVEIGMHRISRSGVGVALQVEGHPHERRVVEQGAERLVFGPFDARPGAPVHIVIDPNGDPGGDIGTLRIRVRDAGPAISPMGPELAPT</sequence>
<reference evidence="3 4" key="1">
    <citation type="submission" date="2017-03" db="EMBL/GenBank/DDBJ databases">
        <authorList>
            <person name="Afonso C.L."/>
            <person name="Miller P.J."/>
            <person name="Scott M.A."/>
            <person name="Spackman E."/>
            <person name="Goraichik I."/>
            <person name="Dimitrov K.M."/>
            <person name="Suarez D.L."/>
            <person name="Swayne D.E."/>
        </authorList>
    </citation>
    <scope>NUCLEOTIDE SEQUENCE [LARGE SCALE GENOMIC DNA]</scope>
    <source>
        <strain evidence="3 4">CECT 8367</strain>
    </source>
</reference>
<dbReference type="Proteomes" id="UP000240624">
    <property type="component" value="Unassembled WGS sequence"/>
</dbReference>
<dbReference type="EMBL" id="FWFY01000012">
    <property type="protein sequence ID" value="SLN65275.1"/>
    <property type="molecule type" value="Genomic_DNA"/>
</dbReference>
<name>A0A1X6ZYI6_9RHOB</name>
<evidence type="ECO:0000313" key="4">
    <source>
        <dbReference type="Proteomes" id="UP000193495"/>
    </source>
</evidence>
<evidence type="ECO:0000256" key="1">
    <source>
        <dbReference type="SAM" id="SignalP"/>
    </source>
</evidence>